<accession>B4GYD3</accession>
<evidence type="ECO:0000313" key="2">
    <source>
        <dbReference type="EMBL" id="EDW27789.1"/>
    </source>
</evidence>
<dbReference type="HOGENOM" id="CLU_2657091_0_0_1"/>
<gene>
    <name evidence="2" type="primary">Dper\GL19823</name>
    <name evidence="2" type="ORF">Dper_GL19823</name>
</gene>
<proteinExistence type="predicted"/>
<protein>
    <submittedName>
        <fullName evidence="2">GL19823</fullName>
    </submittedName>
</protein>
<dbReference type="EMBL" id="CH479197">
    <property type="protein sequence ID" value="EDW27789.1"/>
    <property type="molecule type" value="Genomic_DNA"/>
</dbReference>
<organism evidence="3">
    <name type="scientific">Drosophila persimilis</name>
    <name type="common">Fruit fly</name>
    <dbReference type="NCBI Taxonomy" id="7234"/>
    <lineage>
        <taxon>Eukaryota</taxon>
        <taxon>Metazoa</taxon>
        <taxon>Ecdysozoa</taxon>
        <taxon>Arthropoda</taxon>
        <taxon>Hexapoda</taxon>
        <taxon>Insecta</taxon>
        <taxon>Pterygota</taxon>
        <taxon>Neoptera</taxon>
        <taxon>Endopterygota</taxon>
        <taxon>Diptera</taxon>
        <taxon>Brachycera</taxon>
        <taxon>Muscomorpha</taxon>
        <taxon>Ephydroidea</taxon>
        <taxon>Drosophilidae</taxon>
        <taxon>Drosophila</taxon>
        <taxon>Sophophora</taxon>
    </lineage>
</organism>
<keyword evidence="3" id="KW-1185">Reference proteome</keyword>
<dbReference type="Proteomes" id="UP000008744">
    <property type="component" value="Unassembled WGS sequence"/>
</dbReference>
<evidence type="ECO:0000256" key="1">
    <source>
        <dbReference type="SAM" id="MobiDB-lite"/>
    </source>
</evidence>
<name>B4GYD3_DROPE</name>
<evidence type="ECO:0000313" key="3">
    <source>
        <dbReference type="Proteomes" id="UP000008744"/>
    </source>
</evidence>
<sequence>MIQLFLSPSPSPFPSPAPAPYPSPSSAAAPDPKTIAIAIAITIGYPMRSPSGLAVALFPSRPAARRAAASLPSGTG</sequence>
<dbReference type="AlphaFoldDB" id="B4GYD3"/>
<feature type="region of interest" description="Disordered" evidence="1">
    <location>
        <begin position="1"/>
        <end position="29"/>
    </location>
</feature>
<feature type="compositionally biased region" description="Pro residues" evidence="1">
    <location>
        <begin position="9"/>
        <end position="23"/>
    </location>
</feature>
<reference evidence="2 3" key="1">
    <citation type="journal article" date="2007" name="Nature">
        <title>Evolution of genes and genomes on the Drosophila phylogeny.</title>
        <authorList>
            <consortium name="Drosophila 12 Genomes Consortium"/>
            <person name="Clark A.G."/>
            <person name="Eisen M.B."/>
            <person name="Smith D.R."/>
            <person name="Bergman C.M."/>
            <person name="Oliver B."/>
            <person name="Markow T.A."/>
            <person name="Kaufman T.C."/>
            <person name="Kellis M."/>
            <person name="Gelbart W."/>
            <person name="Iyer V.N."/>
            <person name="Pollard D.A."/>
            <person name="Sackton T.B."/>
            <person name="Larracuente A.M."/>
            <person name="Singh N.D."/>
            <person name="Abad J.P."/>
            <person name="Abt D.N."/>
            <person name="Adryan B."/>
            <person name="Aguade M."/>
            <person name="Akashi H."/>
            <person name="Anderson W.W."/>
            <person name="Aquadro C.F."/>
            <person name="Ardell D.H."/>
            <person name="Arguello R."/>
            <person name="Artieri C.G."/>
            <person name="Barbash D.A."/>
            <person name="Barker D."/>
            <person name="Barsanti P."/>
            <person name="Batterham P."/>
            <person name="Batzoglou S."/>
            <person name="Begun D."/>
            <person name="Bhutkar A."/>
            <person name="Blanco E."/>
            <person name="Bosak S.A."/>
            <person name="Bradley R.K."/>
            <person name="Brand A.D."/>
            <person name="Brent M.R."/>
            <person name="Brooks A.N."/>
            <person name="Brown R.H."/>
            <person name="Butlin R.K."/>
            <person name="Caggese C."/>
            <person name="Calvi B.R."/>
            <person name="Bernardo de Carvalho A."/>
            <person name="Caspi A."/>
            <person name="Castrezana S."/>
            <person name="Celniker S.E."/>
            <person name="Chang J.L."/>
            <person name="Chapple C."/>
            <person name="Chatterji S."/>
            <person name="Chinwalla A."/>
            <person name="Civetta A."/>
            <person name="Clifton S.W."/>
            <person name="Comeron J.M."/>
            <person name="Costello J.C."/>
            <person name="Coyne J.A."/>
            <person name="Daub J."/>
            <person name="David R.G."/>
            <person name="Delcher A.L."/>
            <person name="Delehaunty K."/>
            <person name="Do C.B."/>
            <person name="Ebling H."/>
            <person name="Edwards K."/>
            <person name="Eickbush T."/>
            <person name="Evans J.D."/>
            <person name="Filipski A."/>
            <person name="Findeiss S."/>
            <person name="Freyhult E."/>
            <person name="Fulton L."/>
            <person name="Fulton R."/>
            <person name="Garcia A.C."/>
            <person name="Gardiner A."/>
            <person name="Garfield D.A."/>
            <person name="Garvin B.E."/>
            <person name="Gibson G."/>
            <person name="Gilbert D."/>
            <person name="Gnerre S."/>
            <person name="Godfrey J."/>
            <person name="Good R."/>
            <person name="Gotea V."/>
            <person name="Gravely B."/>
            <person name="Greenberg A.J."/>
            <person name="Griffiths-Jones S."/>
            <person name="Gross S."/>
            <person name="Guigo R."/>
            <person name="Gustafson E.A."/>
            <person name="Haerty W."/>
            <person name="Hahn M.W."/>
            <person name="Halligan D.L."/>
            <person name="Halpern A.L."/>
            <person name="Halter G.M."/>
            <person name="Han M.V."/>
            <person name="Heger A."/>
            <person name="Hillier L."/>
            <person name="Hinrichs A.S."/>
            <person name="Holmes I."/>
            <person name="Hoskins R.A."/>
            <person name="Hubisz M.J."/>
            <person name="Hultmark D."/>
            <person name="Huntley M.A."/>
            <person name="Jaffe D.B."/>
            <person name="Jagadeeshan S."/>
            <person name="Jeck W.R."/>
            <person name="Johnson J."/>
            <person name="Jones C.D."/>
            <person name="Jordan W.C."/>
            <person name="Karpen G.H."/>
            <person name="Kataoka E."/>
            <person name="Keightley P.D."/>
            <person name="Kheradpour P."/>
            <person name="Kirkness E.F."/>
            <person name="Koerich L.B."/>
            <person name="Kristiansen K."/>
            <person name="Kudrna D."/>
            <person name="Kulathinal R.J."/>
            <person name="Kumar S."/>
            <person name="Kwok R."/>
            <person name="Lander E."/>
            <person name="Langley C.H."/>
            <person name="Lapoint R."/>
            <person name="Lazzaro B.P."/>
            <person name="Lee S.J."/>
            <person name="Levesque L."/>
            <person name="Li R."/>
            <person name="Lin C.F."/>
            <person name="Lin M.F."/>
            <person name="Lindblad-Toh K."/>
            <person name="Llopart A."/>
            <person name="Long M."/>
            <person name="Low L."/>
            <person name="Lozovsky E."/>
            <person name="Lu J."/>
            <person name="Luo M."/>
            <person name="Machado C.A."/>
            <person name="Makalowski W."/>
            <person name="Marzo M."/>
            <person name="Matsuda M."/>
            <person name="Matzkin L."/>
            <person name="McAllister B."/>
            <person name="McBride C.S."/>
            <person name="McKernan B."/>
            <person name="McKernan K."/>
            <person name="Mendez-Lago M."/>
            <person name="Minx P."/>
            <person name="Mollenhauer M.U."/>
            <person name="Montooth K."/>
            <person name="Mount S.M."/>
            <person name="Mu X."/>
            <person name="Myers E."/>
            <person name="Negre B."/>
            <person name="Newfeld S."/>
            <person name="Nielsen R."/>
            <person name="Noor M.A."/>
            <person name="O'Grady P."/>
            <person name="Pachter L."/>
            <person name="Papaceit M."/>
            <person name="Parisi M.J."/>
            <person name="Parisi M."/>
            <person name="Parts L."/>
            <person name="Pedersen J.S."/>
            <person name="Pesole G."/>
            <person name="Phillippy A.M."/>
            <person name="Ponting C.P."/>
            <person name="Pop M."/>
            <person name="Porcelli D."/>
            <person name="Powell J.R."/>
            <person name="Prohaska S."/>
            <person name="Pruitt K."/>
            <person name="Puig M."/>
            <person name="Quesneville H."/>
            <person name="Ram K.R."/>
            <person name="Rand D."/>
            <person name="Rasmussen M.D."/>
            <person name="Reed L.K."/>
            <person name="Reenan R."/>
            <person name="Reily A."/>
            <person name="Remington K.A."/>
            <person name="Rieger T.T."/>
            <person name="Ritchie M.G."/>
            <person name="Robin C."/>
            <person name="Rogers Y.H."/>
            <person name="Rohde C."/>
            <person name="Rozas J."/>
            <person name="Rubenfield M.J."/>
            <person name="Ruiz A."/>
            <person name="Russo S."/>
            <person name="Salzberg S.L."/>
            <person name="Sanchez-Gracia A."/>
            <person name="Saranga D.J."/>
            <person name="Sato H."/>
            <person name="Schaeffer S.W."/>
            <person name="Schatz M.C."/>
            <person name="Schlenke T."/>
            <person name="Schwartz R."/>
            <person name="Segarra C."/>
            <person name="Singh R.S."/>
            <person name="Sirot L."/>
            <person name="Sirota M."/>
            <person name="Sisneros N.B."/>
            <person name="Smith C.D."/>
            <person name="Smith T.F."/>
            <person name="Spieth J."/>
            <person name="Stage D.E."/>
            <person name="Stark A."/>
            <person name="Stephan W."/>
            <person name="Strausberg R.L."/>
            <person name="Strempel S."/>
            <person name="Sturgill D."/>
            <person name="Sutton G."/>
            <person name="Sutton G.G."/>
            <person name="Tao W."/>
            <person name="Teichmann S."/>
            <person name="Tobari Y.N."/>
            <person name="Tomimura Y."/>
            <person name="Tsolas J.M."/>
            <person name="Valente V.L."/>
            <person name="Venter E."/>
            <person name="Venter J.C."/>
            <person name="Vicario S."/>
            <person name="Vieira F.G."/>
            <person name="Vilella A.J."/>
            <person name="Villasante A."/>
            <person name="Walenz B."/>
            <person name="Wang J."/>
            <person name="Wasserman M."/>
            <person name="Watts T."/>
            <person name="Wilson D."/>
            <person name="Wilson R.K."/>
            <person name="Wing R.A."/>
            <person name="Wolfner M.F."/>
            <person name="Wong A."/>
            <person name="Wong G.K."/>
            <person name="Wu C.I."/>
            <person name="Wu G."/>
            <person name="Yamamoto D."/>
            <person name="Yang H.P."/>
            <person name="Yang S.P."/>
            <person name="Yorke J.A."/>
            <person name="Yoshida K."/>
            <person name="Zdobnov E."/>
            <person name="Zhang P."/>
            <person name="Zhang Y."/>
            <person name="Zimin A.V."/>
            <person name="Baldwin J."/>
            <person name="Abdouelleil A."/>
            <person name="Abdulkadir J."/>
            <person name="Abebe A."/>
            <person name="Abera B."/>
            <person name="Abreu J."/>
            <person name="Acer S.C."/>
            <person name="Aftuck L."/>
            <person name="Alexander A."/>
            <person name="An P."/>
            <person name="Anderson E."/>
            <person name="Anderson S."/>
            <person name="Arachi H."/>
            <person name="Azer M."/>
            <person name="Bachantsang P."/>
            <person name="Barry A."/>
            <person name="Bayul T."/>
            <person name="Berlin A."/>
            <person name="Bessette D."/>
            <person name="Bloom T."/>
            <person name="Blye J."/>
            <person name="Boguslavskiy L."/>
            <person name="Bonnet C."/>
            <person name="Boukhgalter B."/>
            <person name="Bourzgui I."/>
            <person name="Brown A."/>
            <person name="Cahill P."/>
            <person name="Channer S."/>
            <person name="Cheshatsang Y."/>
            <person name="Chuda L."/>
            <person name="Citroen M."/>
            <person name="Collymore A."/>
            <person name="Cooke P."/>
            <person name="Costello M."/>
            <person name="D'Aco K."/>
            <person name="Daza R."/>
            <person name="De Haan G."/>
            <person name="DeGray S."/>
            <person name="DeMaso C."/>
            <person name="Dhargay N."/>
            <person name="Dooley K."/>
            <person name="Dooley E."/>
            <person name="Doricent M."/>
            <person name="Dorje P."/>
            <person name="Dorjee K."/>
            <person name="Dupes A."/>
            <person name="Elong R."/>
            <person name="Falk J."/>
            <person name="Farina A."/>
            <person name="Faro S."/>
            <person name="Ferguson D."/>
            <person name="Fisher S."/>
            <person name="Foley C.D."/>
            <person name="Franke A."/>
            <person name="Friedrich D."/>
            <person name="Gadbois L."/>
            <person name="Gearin G."/>
            <person name="Gearin C.R."/>
            <person name="Giannoukos G."/>
            <person name="Goode T."/>
            <person name="Graham J."/>
            <person name="Grandbois E."/>
            <person name="Grewal S."/>
            <person name="Gyaltsen K."/>
            <person name="Hafez N."/>
            <person name="Hagos B."/>
            <person name="Hall J."/>
            <person name="Henson C."/>
            <person name="Hollinger A."/>
            <person name="Honan T."/>
            <person name="Huard M.D."/>
            <person name="Hughes L."/>
            <person name="Hurhula B."/>
            <person name="Husby M.E."/>
            <person name="Kamat A."/>
            <person name="Kanga B."/>
            <person name="Kashin S."/>
            <person name="Khazanovich D."/>
            <person name="Kisner P."/>
            <person name="Lance K."/>
            <person name="Lara M."/>
            <person name="Lee W."/>
            <person name="Lennon N."/>
            <person name="Letendre F."/>
            <person name="LeVine R."/>
            <person name="Lipovsky A."/>
            <person name="Liu X."/>
            <person name="Liu J."/>
            <person name="Liu S."/>
            <person name="Lokyitsang T."/>
            <person name="Lokyitsang Y."/>
            <person name="Lubonja R."/>
            <person name="Lui A."/>
            <person name="MacDonald P."/>
            <person name="Magnisalis V."/>
            <person name="Maru K."/>
            <person name="Matthews C."/>
            <person name="McCusker W."/>
            <person name="McDonough S."/>
            <person name="Mehta T."/>
            <person name="Meldrim J."/>
            <person name="Meneus L."/>
            <person name="Mihai O."/>
            <person name="Mihalev A."/>
            <person name="Mihova T."/>
            <person name="Mittelman R."/>
            <person name="Mlenga V."/>
            <person name="Montmayeur A."/>
            <person name="Mulrain L."/>
            <person name="Navidi A."/>
            <person name="Naylor J."/>
            <person name="Negash T."/>
            <person name="Nguyen T."/>
            <person name="Nguyen N."/>
            <person name="Nicol R."/>
            <person name="Norbu C."/>
            <person name="Norbu N."/>
            <person name="Novod N."/>
            <person name="O'Neill B."/>
            <person name="Osman S."/>
            <person name="Markiewicz E."/>
            <person name="Oyono O.L."/>
            <person name="Patti C."/>
            <person name="Phunkhang P."/>
            <person name="Pierre F."/>
            <person name="Priest M."/>
            <person name="Raghuraman S."/>
            <person name="Rege F."/>
            <person name="Reyes R."/>
            <person name="Rise C."/>
            <person name="Rogov P."/>
            <person name="Ross K."/>
            <person name="Ryan E."/>
            <person name="Settipalli S."/>
            <person name="Shea T."/>
            <person name="Sherpa N."/>
            <person name="Shi L."/>
            <person name="Shih D."/>
            <person name="Sparrow T."/>
            <person name="Spaulding J."/>
            <person name="Stalker J."/>
            <person name="Stange-Thomann N."/>
            <person name="Stavropoulos S."/>
            <person name="Stone C."/>
            <person name="Strader C."/>
            <person name="Tesfaye S."/>
            <person name="Thomson T."/>
            <person name="Thoulutsang Y."/>
            <person name="Thoulutsang D."/>
            <person name="Topham K."/>
            <person name="Topping I."/>
            <person name="Tsamla T."/>
            <person name="Vassiliev H."/>
            <person name="Vo A."/>
            <person name="Wangchuk T."/>
            <person name="Wangdi T."/>
            <person name="Weiand M."/>
            <person name="Wilkinson J."/>
            <person name="Wilson A."/>
            <person name="Yadav S."/>
            <person name="Young G."/>
            <person name="Yu Q."/>
            <person name="Zembek L."/>
            <person name="Zhong D."/>
            <person name="Zimmer A."/>
            <person name="Zwirko Z."/>
            <person name="Jaffe D.B."/>
            <person name="Alvarez P."/>
            <person name="Brockman W."/>
            <person name="Butler J."/>
            <person name="Chin C."/>
            <person name="Gnerre S."/>
            <person name="Grabherr M."/>
            <person name="Kleber M."/>
            <person name="Mauceli E."/>
            <person name="MacCallum I."/>
        </authorList>
    </citation>
    <scope>NUCLEOTIDE SEQUENCE [LARGE SCALE GENOMIC DNA]</scope>
    <source>
        <strain evidence="3">MSH-3 / Tucson 14011-0111.49</strain>
    </source>
</reference>